<evidence type="ECO:0000313" key="3">
    <source>
        <dbReference type="Proteomes" id="UP000324974"/>
    </source>
</evidence>
<dbReference type="SUPFAM" id="SSF53335">
    <property type="entry name" value="S-adenosyl-L-methionine-dependent methyltransferases"/>
    <property type="match status" value="1"/>
</dbReference>
<dbReference type="InterPro" id="IPR013216">
    <property type="entry name" value="Methyltransf_11"/>
</dbReference>
<keyword evidence="3" id="KW-1185">Reference proteome</keyword>
<sequence length="223" mass="24193">MLDRVLEPEAMDTEDEANDYDAMDHSAVNRAFAADFFSVFPAVLNPVLDVGTGTAQIPIELCRQSPAVQIVAVDLSEAMLKLASRNVTTAGFAGRITLERVNGRDLPYPAGRFGAVVSNSIIHHIPEPTACFAEMVRVCRLGGTLFVRDLLRPAMREELDRLVNLHAAGANDSQRALFANSLRAALTLDEVRSIVRGLGFDGEAARQTSDRHWTFAATKPGSS</sequence>
<dbReference type="KEGG" id="lrs:PX52LOC_05490"/>
<evidence type="ECO:0000259" key="1">
    <source>
        <dbReference type="Pfam" id="PF08241"/>
    </source>
</evidence>
<keyword evidence="2" id="KW-0489">Methyltransferase</keyword>
<gene>
    <name evidence="2" type="ORF">PX52LOC_05490</name>
</gene>
<dbReference type="Proteomes" id="UP000324974">
    <property type="component" value="Chromosome"/>
</dbReference>
<evidence type="ECO:0000313" key="2">
    <source>
        <dbReference type="EMBL" id="QEL18465.1"/>
    </source>
</evidence>
<dbReference type="PANTHER" id="PTHR43591:SF24">
    <property type="entry name" value="2-METHOXY-6-POLYPRENYL-1,4-BENZOQUINOL METHYLASE, MITOCHONDRIAL"/>
    <property type="match status" value="1"/>
</dbReference>
<dbReference type="PANTHER" id="PTHR43591">
    <property type="entry name" value="METHYLTRANSFERASE"/>
    <property type="match status" value="1"/>
</dbReference>
<accession>A0A5C1AII7</accession>
<dbReference type="EMBL" id="CP042425">
    <property type="protein sequence ID" value="QEL18465.1"/>
    <property type="molecule type" value="Genomic_DNA"/>
</dbReference>
<reference evidence="3" key="1">
    <citation type="submission" date="2019-08" db="EMBL/GenBank/DDBJ databases">
        <title>Limnoglobus roseus gen. nov., sp. nov., a novel freshwater planctomycete with a giant genome from the family Gemmataceae.</title>
        <authorList>
            <person name="Kulichevskaya I.S."/>
            <person name="Naumoff D.G."/>
            <person name="Miroshnikov K."/>
            <person name="Ivanova A."/>
            <person name="Philippov D.A."/>
            <person name="Hakobyan A."/>
            <person name="Rijpstra I.C."/>
            <person name="Sinninghe Damste J.S."/>
            <person name="Liesack W."/>
            <person name="Dedysh S.N."/>
        </authorList>
    </citation>
    <scope>NUCLEOTIDE SEQUENCE [LARGE SCALE GENOMIC DNA]</scope>
    <source>
        <strain evidence="3">PX52</strain>
    </source>
</reference>
<keyword evidence="2" id="KW-0808">Transferase</keyword>
<dbReference type="GO" id="GO:0008757">
    <property type="term" value="F:S-adenosylmethionine-dependent methyltransferase activity"/>
    <property type="evidence" value="ECO:0007669"/>
    <property type="project" value="InterPro"/>
</dbReference>
<dbReference type="Pfam" id="PF08241">
    <property type="entry name" value="Methyltransf_11"/>
    <property type="match status" value="1"/>
</dbReference>
<feature type="domain" description="Methyltransferase type 11" evidence="1">
    <location>
        <begin position="48"/>
        <end position="147"/>
    </location>
</feature>
<organism evidence="2 3">
    <name type="scientific">Limnoglobus roseus</name>
    <dbReference type="NCBI Taxonomy" id="2598579"/>
    <lineage>
        <taxon>Bacteria</taxon>
        <taxon>Pseudomonadati</taxon>
        <taxon>Planctomycetota</taxon>
        <taxon>Planctomycetia</taxon>
        <taxon>Gemmatales</taxon>
        <taxon>Gemmataceae</taxon>
        <taxon>Limnoglobus</taxon>
    </lineage>
</organism>
<dbReference type="Gene3D" id="3.40.50.150">
    <property type="entry name" value="Vaccinia Virus protein VP39"/>
    <property type="match status" value="1"/>
</dbReference>
<dbReference type="InterPro" id="IPR029063">
    <property type="entry name" value="SAM-dependent_MTases_sf"/>
</dbReference>
<protein>
    <submittedName>
        <fullName evidence="2">Methyltransferase domain-containing protein</fullName>
    </submittedName>
</protein>
<proteinExistence type="predicted"/>
<name>A0A5C1AII7_9BACT</name>
<dbReference type="RefSeq" id="WP_178132575.1">
    <property type="nucleotide sequence ID" value="NZ_CP042425.1"/>
</dbReference>
<dbReference type="AlphaFoldDB" id="A0A5C1AII7"/>
<dbReference type="GO" id="GO:0032259">
    <property type="term" value="P:methylation"/>
    <property type="evidence" value="ECO:0007669"/>
    <property type="project" value="UniProtKB-KW"/>
</dbReference>
<dbReference type="CDD" id="cd02440">
    <property type="entry name" value="AdoMet_MTases"/>
    <property type="match status" value="1"/>
</dbReference>